<evidence type="ECO:0000256" key="7">
    <source>
        <dbReference type="SAM" id="Phobius"/>
    </source>
</evidence>
<proteinExistence type="predicted"/>
<comment type="subcellular location">
    <subcellularLocation>
        <location evidence="1">Cell membrane</location>
        <topology evidence="1">Multi-pass membrane protein</topology>
    </subcellularLocation>
</comment>
<keyword evidence="6 7" id="KW-0472">Membrane</keyword>
<organism evidence="8">
    <name type="scientific">bioreactor metagenome</name>
    <dbReference type="NCBI Taxonomy" id="1076179"/>
    <lineage>
        <taxon>unclassified sequences</taxon>
        <taxon>metagenomes</taxon>
        <taxon>ecological metagenomes</taxon>
    </lineage>
</organism>
<keyword evidence="2" id="KW-0813">Transport</keyword>
<feature type="transmembrane region" description="Helical" evidence="7">
    <location>
        <begin position="50"/>
        <end position="73"/>
    </location>
</feature>
<accession>A0A644XRD0</accession>
<feature type="transmembrane region" description="Helical" evidence="7">
    <location>
        <begin position="7"/>
        <end position="26"/>
    </location>
</feature>
<dbReference type="EMBL" id="VSSQ01002962">
    <property type="protein sequence ID" value="MPM18328.1"/>
    <property type="molecule type" value="Genomic_DNA"/>
</dbReference>
<sequence length="88" mass="9278">MPGIATALVFNTINAWGNFIIPFIFINDSRLFPISVGILNFADTQTEGEVTIHLMATASVLGLVPALVIIVGLQRLIVGALTAGAVKE</sequence>
<keyword evidence="5 7" id="KW-1133">Transmembrane helix</keyword>
<keyword evidence="4 7" id="KW-0812">Transmembrane</keyword>
<dbReference type="InterPro" id="IPR050901">
    <property type="entry name" value="BP-dep_ABC_trans_perm"/>
</dbReference>
<comment type="caution">
    <text evidence="8">The sequence shown here is derived from an EMBL/GenBank/DDBJ whole genome shotgun (WGS) entry which is preliminary data.</text>
</comment>
<evidence type="ECO:0000256" key="3">
    <source>
        <dbReference type="ARBA" id="ARBA00022475"/>
    </source>
</evidence>
<dbReference type="Gene3D" id="1.10.3720.10">
    <property type="entry name" value="MetI-like"/>
    <property type="match status" value="1"/>
</dbReference>
<dbReference type="PANTHER" id="PTHR32243:SF18">
    <property type="entry name" value="INNER MEMBRANE ABC TRANSPORTER PERMEASE PROTEIN YCJP"/>
    <property type="match status" value="1"/>
</dbReference>
<dbReference type="AlphaFoldDB" id="A0A644XRD0"/>
<dbReference type="PANTHER" id="PTHR32243">
    <property type="entry name" value="MALTOSE TRANSPORT SYSTEM PERMEASE-RELATED"/>
    <property type="match status" value="1"/>
</dbReference>
<dbReference type="InterPro" id="IPR035906">
    <property type="entry name" value="MetI-like_sf"/>
</dbReference>
<evidence type="ECO:0008006" key="9">
    <source>
        <dbReference type="Google" id="ProtNLM"/>
    </source>
</evidence>
<dbReference type="SUPFAM" id="SSF161098">
    <property type="entry name" value="MetI-like"/>
    <property type="match status" value="1"/>
</dbReference>
<dbReference type="GO" id="GO:0005886">
    <property type="term" value="C:plasma membrane"/>
    <property type="evidence" value="ECO:0007669"/>
    <property type="project" value="UniProtKB-SubCell"/>
</dbReference>
<evidence type="ECO:0000256" key="6">
    <source>
        <dbReference type="ARBA" id="ARBA00023136"/>
    </source>
</evidence>
<gene>
    <name evidence="8" type="ORF">SDC9_64737</name>
</gene>
<evidence type="ECO:0000256" key="2">
    <source>
        <dbReference type="ARBA" id="ARBA00022448"/>
    </source>
</evidence>
<evidence type="ECO:0000256" key="5">
    <source>
        <dbReference type="ARBA" id="ARBA00022989"/>
    </source>
</evidence>
<evidence type="ECO:0000256" key="4">
    <source>
        <dbReference type="ARBA" id="ARBA00022692"/>
    </source>
</evidence>
<evidence type="ECO:0000256" key="1">
    <source>
        <dbReference type="ARBA" id="ARBA00004651"/>
    </source>
</evidence>
<reference evidence="8" key="1">
    <citation type="submission" date="2019-08" db="EMBL/GenBank/DDBJ databases">
        <authorList>
            <person name="Kucharzyk K."/>
            <person name="Murdoch R.W."/>
            <person name="Higgins S."/>
            <person name="Loffler F."/>
        </authorList>
    </citation>
    <scope>NUCLEOTIDE SEQUENCE</scope>
</reference>
<name>A0A644XRD0_9ZZZZ</name>
<evidence type="ECO:0000313" key="8">
    <source>
        <dbReference type="EMBL" id="MPM18328.1"/>
    </source>
</evidence>
<keyword evidence="3" id="KW-1003">Cell membrane</keyword>
<protein>
    <recommendedName>
        <fullName evidence="9">ABC transmembrane type-1 domain-containing protein</fullName>
    </recommendedName>
</protein>